<dbReference type="HAMAP" id="MF_00641">
    <property type="entry name" value="Malate_synth_G"/>
    <property type="match status" value="1"/>
</dbReference>
<dbReference type="GO" id="GO:0009436">
    <property type="term" value="P:glyoxylate catabolic process"/>
    <property type="evidence" value="ECO:0007669"/>
    <property type="project" value="TreeGrafter"/>
</dbReference>
<evidence type="ECO:0000256" key="1">
    <source>
        <dbReference type="ARBA" id="ARBA00001946"/>
    </source>
</evidence>
<keyword evidence="3 11" id="KW-0963">Cytoplasm</keyword>
<sequence>MTDRVTVGNLRVARALYDFITDEALAGTDLDPDSFWSGVDKVVTDLTPRNQELLARRDDLQAQIDKWHRQRAIGPHDADEYKQFLTEIGYLEPDPGDFTITTAGVDDEITTTAGPQLVVPVLNARFALNAANARWGSLYDALYGTDVISEEDGAEKGTSYNRVRGDKVIAYAREFLDGAAPLASGSYADATGFRIEDGQVQVELGDDQWVGLAGPDQFVGYTGELGSPQWSILLRNNGLHIEILIDPDSPVGSTDKAGVKDVVLESAVTTIMDFEDSVAAVDAEDKVLGYRNWLGLNRGDLSEEVSKGDKTFTRVLNPDRTYTTPDGSGELTLPGRSLLFVRNVGHLMTNDAITDAEGNEVFEGIQDALFTGLIAMHGLKESDANGPLRNSRTGSVYIVKPKMHGPAEVAYTVDLFSRVEDVLGLPQNTLKVGIMDEERRTTLNLKACIKAAADRVVFINTGFLDRTGDEIHTSMEAGPMIRKGAMKSQPWIKAYEDQNVDVGLATGFSGRAQIGKGMWAMTDLMADMVEQKIGQPKAGATTAWVPSPTAATLHAMHYHQVDVYAVHKELEGKQRASLDDLLTIPLAKELAWAPEEIREEVDNNCQSILGYVVRWIDAGVGCSKVPDIHDIALMEDRATLRISSQLLANWLRHGVITEEDVKTSLRRMAAVVDEQNAKDPDFKPMATDPDSSIAFQAAQELILAGGTQPSGYTEPILHRRRREYKASVAGA</sequence>
<comment type="cofactor">
    <cofactor evidence="1 11">
        <name>Mg(2+)</name>
        <dbReference type="ChEBI" id="CHEBI:18420"/>
    </cofactor>
</comment>
<dbReference type="InterPro" id="IPR048355">
    <property type="entry name" value="MS_C"/>
</dbReference>
<keyword evidence="6 11" id="KW-0479">Metal-binding</keyword>
<dbReference type="InterPro" id="IPR011076">
    <property type="entry name" value="Malate_synth_sf"/>
</dbReference>
<dbReference type="Pfam" id="PF01274">
    <property type="entry name" value="MS_TIM-barrel"/>
    <property type="match status" value="1"/>
</dbReference>
<evidence type="ECO:0000256" key="11">
    <source>
        <dbReference type="HAMAP-Rule" id="MF_00641"/>
    </source>
</evidence>
<evidence type="ECO:0000256" key="14">
    <source>
        <dbReference type="RuleBase" id="RU003572"/>
    </source>
</evidence>
<feature type="binding site" evidence="11">
    <location>
        <begin position="125"/>
        <end position="126"/>
    </location>
    <ligand>
        <name>acetyl-CoA</name>
        <dbReference type="ChEBI" id="CHEBI:57288"/>
    </ligand>
</feature>
<feature type="binding site" evidence="11">
    <location>
        <position position="277"/>
    </location>
    <ligand>
        <name>acetyl-CoA</name>
        <dbReference type="ChEBI" id="CHEBI:57288"/>
    </ligand>
</feature>
<dbReference type="PANTHER" id="PTHR42739">
    <property type="entry name" value="MALATE SYNTHASE G"/>
    <property type="match status" value="1"/>
</dbReference>
<feature type="binding site" evidence="11">
    <location>
        <position position="546"/>
    </location>
    <ligand>
        <name>acetyl-CoA</name>
        <dbReference type="ChEBI" id="CHEBI:57288"/>
    </ligand>
</feature>
<evidence type="ECO:0000256" key="13">
    <source>
        <dbReference type="PIRSR" id="PIRSR601465-50"/>
    </source>
</evidence>
<evidence type="ECO:0000256" key="12">
    <source>
        <dbReference type="NCBIfam" id="TIGR01345"/>
    </source>
</evidence>
<evidence type="ECO:0000256" key="3">
    <source>
        <dbReference type="ARBA" id="ARBA00022490"/>
    </source>
</evidence>
<feature type="binding site" evidence="11">
    <location>
        <position position="437"/>
    </location>
    <ligand>
        <name>glyoxylate</name>
        <dbReference type="ChEBI" id="CHEBI:36655"/>
    </ligand>
</feature>
<dbReference type="EC" id="2.3.3.9" evidence="11 12"/>
<keyword evidence="20" id="KW-1185">Reference proteome</keyword>
<dbReference type="PANTHER" id="PTHR42739:SF1">
    <property type="entry name" value="MALATE SYNTHASE G"/>
    <property type="match status" value="1"/>
</dbReference>
<keyword evidence="7 11" id="KW-0460">Magnesium</keyword>
<dbReference type="GO" id="GO:0005829">
    <property type="term" value="C:cytosol"/>
    <property type="evidence" value="ECO:0007669"/>
    <property type="project" value="TreeGrafter"/>
</dbReference>
<evidence type="ECO:0000256" key="2">
    <source>
        <dbReference type="ARBA" id="ARBA00022435"/>
    </source>
</evidence>
<dbReference type="GO" id="GO:0006099">
    <property type="term" value="P:tricarboxylic acid cycle"/>
    <property type="evidence" value="ECO:0007669"/>
    <property type="project" value="UniProtKB-KW"/>
</dbReference>
<dbReference type="Pfam" id="PF20658">
    <property type="entry name" value="MSG_insertion"/>
    <property type="match status" value="1"/>
</dbReference>
<dbReference type="Pfam" id="PF20656">
    <property type="entry name" value="MS_N"/>
    <property type="match status" value="1"/>
</dbReference>
<evidence type="ECO:0000256" key="7">
    <source>
        <dbReference type="ARBA" id="ARBA00022842"/>
    </source>
</evidence>
<name>A0AAD1MZ72_MYCMB</name>
<feature type="binding site" evidence="11">
    <location>
        <position position="314"/>
    </location>
    <ligand>
        <name>acetyl-CoA</name>
        <dbReference type="ChEBI" id="CHEBI:57288"/>
    </ligand>
</feature>
<keyword evidence="2 11" id="KW-0329">Glyoxylate bypass</keyword>
<reference evidence="19 20" key="1">
    <citation type="journal article" date="2019" name="Emerg. Microbes Infect.">
        <title>Comprehensive subspecies identification of 175 nontuberculous mycobacteria species based on 7547 genomic profiles.</title>
        <authorList>
            <person name="Matsumoto Y."/>
            <person name="Kinjo T."/>
            <person name="Motooka D."/>
            <person name="Nabeya D."/>
            <person name="Jung N."/>
            <person name="Uechi K."/>
            <person name="Horii T."/>
            <person name="Iida T."/>
            <person name="Fujita J."/>
            <person name="Nakamura S."/>
        </authorList>
    </citation>
    <scope>NUCLEOTIDE SEQUENCE [LARGE SCALE GENOMIC DNA]</scope>
    <source>
        <strain evidence="19 20">JCM 15658</strain>
    </source>
</reference>
<dbReference type="Gene3D" id="3.20.20.360">
    <property type="entry name" value="Malate synthase, domain 3"/>
    <property type="match status" value="2"/>
</dbReference>
<dbReference type="NCBIfam" id="TIGR01345">
    <property type="entry name" value="malate_syn_G"/>
    <property type="match status" value="1"/>
</dbReference>
<comment type="pathway">
    <text evidence="11 14">Carbohydrate metabolism; glyoxylate cycle; (S)-malate from isocitrate: step 2/2.</text>
</comment>
<evidence type="ECO:0000256" key="8">
    <source>
        <dbReference type="ARBA" id="ARBA00023097"/>
    </source>
</evidence>
<evidence type="ECO:0000256" key="10">
    <source>
        <dbReference type="ARBA" id="ARBA00054368"/>
    </source>
</evidence>
<feature type="domain" description="Malate synthase G alpha-beta insertion" evidence="17">
    <location>
        <begin position="160"/>
        <end position="236"/>
    </location>
</feature>
<dbReference type="Pfam" id="PF20659">
    <property type="entry name" value="MS_C"/>
    <property type="match status" value="1"/>
</dbReference>
<dbReference type="InterPro" id="IPR044856">
    <property type="entry name" value="Malate_synth_C_sf"/>
</dbReference>
<evidence type="ECO:0000259" key="18">
    <source>
        <dbReference type="Pfam" id="PF20659"/>
    </source>
</evidence>
<dbReference type="Gene3D" id="1.20.1220.12">
    <property type="entry name" value="Malate synthase, domain III"/>
    <property type="match status" value="1"/>
</dbReference>
<comment type="caution">
    <text evidence="11">Lacks conserved residue(s) required for the propagation of feature annotation.</text>
</comment>
<evidence type="ECO:0000259" key="15">
    <source>
        <dbReference type="Pfam" id="PF01274"/>
    </source>
</evidence>
<dbReference type="Proteomes" id="UP000466039">
    <property type="component" value="Chromosome"/>
</dbReference>
<keyword evidence="5 11" id="KW-0808">Transferase</keyword>
<dbReference type="GO" id="GO:0009986">
    <property type="term" value="C:cell surface"/>
    <property type="evidence" value="ECO:0007669"/>
    <property type="project" value="UniProtKB-ARBA"/>
</dbReference>
<dbReference type="CDD" id="cd00728">
    <property type="entry name" value="malate_synt_G"/>
    <property type="match status" value="1"/>
</dbReference>
<dbReference type="NCBIfam" id="NF002825">
    <property type="entry name" value="PRK02999.1"/>
    <property type="match status" value="1"/>
</dbReference>
<evidence type="ECO:0000259" key="17">
    <source>
        <dbReference type="Pfam" id="PF20658"/>
    </source>
</evidence>
<dbReference type="EMBL" id="AP022617">
    <property type="protein sequence ID" value="BBZ60411.1"/>
    <property type="molecule type" value="Genomic_DNA"/>
</dbReference>
<dbReference type="FunFam" id="3.20.20.360:FF:000002">
    <property type="entry name" value="Malate synthase G"/>
    <property type="match status" value="1"/>
</dbReference>
<dbReference type="SUPFAM" id="SSF51645">
    <property type="entry name" value="Malate synthase G"/>
    <property type="match status" value="1"/>
</dbReference>
<dbReference type="GO" id="GO:0000287">
    <property type="term" value="F:magnesium ion binding"/>
    <property type="evidence" value="ECO:0007669"/>
    <property type="project" value="TreeGrafter"/>
</dbReference>
<feature type="binding site" evidence="11">
    <location>
        <position position="118"/>
    </location>
    <ligand>
        <name>acetyl-CoA</name>
        <dbReference type="ChEBI" id="CHEBI:57288"/>
    </ligand>
</feature>
<gene>
    <name evidence="11 19" type="primary">glcB</name>
    <name evidence="19" type="ORF">MMON_17120</name>
</gene>
<feature type="domain" description="Malate synthase C-terminal" evidence="18">
    <location>
        <begin position="596"/>
        <end position="685"/>
    </location>
</feature>
<feature type="binding site" evidence="11">
    <location>
        <position position="342"/>
    </location>
    <ligand>
        <name>glyoxylate</name>
        <dbReference type="ChEBI" id="CHEBI:36655"/>
    </ligand>
</feature>
<feature type="modified residue" description="Cysteine sulfenic acid (-SOH)" evidence="11">
    <location>
        <position position="622"/>
    </location>
</feature>
<evidence type="ECO:0000256" key="6">
    <source>
        <dbReference type="ARBA" id="ARBA00022723"/>
    </source>
</evidence>
<evidence type="ECO:0000256" key="5">
    <source>
        <dbReference type="ARBA" id="ARBA00022679"/>
    </source>
</evidence>
<dbReference type="InterPro" id="IPR048356">
    <property type="entry name" value="MS_N"/>
</dbReference>
<dbReference type="AlphaFoldDB" id="A0AAD1MZ72"/>
<dbReference type="InterPro" id="IPR048357">
    <property type="entry name" value="MSG_insertion"/>
</dbReference>
<dbReference type="RefSeq" id="WP_083045486.1">
    <property type="nucleotide sequence ID" value="NZ_AP022617.1"/>
</dbReference>
<comment type="subcellular location">
    <subcellularLocation>
        <location evidence="11 14">Cytoplasm</location>
    </subcellularLocation>
</comment>
<accession>A0AAD1MZ72</accession>
<dbReference type="InterPro" id="IPR001465">
    <property type="entry name" value="Malate_synthase_TIM"/>
</dbReference>
<evidence type="ECO:0000256" key="4">
    <source>
        <dbReference type="ARBA" id="ARBA00022532"/>
    </source>
</evidence>
<feature type="binding site" evidence="11">
    <location>
        <position position="437"/>
    </location>
    <ligand>
        <name>Mg(2+)</name>
        <dbReference type="ChEBI" id="CHEBI:18420"/>
    </ligand>
</feature>
<dbReference type="GO" id="GO:0006097">
    <property type="term" value="P:glyoxylate cycle"/>
    <property type="evidence" value="ECO:0007669"/>
    <property type="project" value="UniProtKB-UniRule"/>
</dbReference>
<evidence type="ECO:0000256" key="9">
    <source>
        <dbReference type="ARBA" id="ARBA00047918"/>
    </source>
</evidence>
<comment type="catalytic activity">
    <reaction evidence="9 11 14">
        <text>glyoxylate + acetyl-CoA + H2O = (S)-malate + CoA + H(+)</text>
        <dbReference type="Rhea" id="RHEA:18181"/>
        <dbReference type="ChEBI" id="CHEBI:15377"/>
        <dbReference type="ChEBI" id="CHEBI:15378"/>
        <dbReference type="ChEBI" id="CHEBI:15589"/>
        <dbReference type="ChEBI" id="CHEBI:36655"/>
        <dbReference type="ChEBI" id="CHEBI:57287"/>
        <dbReference type="ChEBI" id="CHEBI:57288"/>
        <dbReference type="EC" id="2.3.3.9"/>
    </reaction>
</comment>
<dbReference type="GO" id="GO:0004474">
    <property type="term" value="F:malate synthase activity"/>
    <property type="evidence" value="ECO:0007669"/>
    <property type="project" value="UniProtKB-UniRule"/>
</dbReference>
<protein>
    <recommendedName>
        <fullName evidence="11 12">Malate synthase G</fullName>
        <ecNumber evidence="11 12">2.3.3.9</ecNumber>
    </recommendedName>
</protein>
<dbReference type="InterPro" id="IPR046363">
    <property type="entry name" value="MS_N_TIM-barrel_dom"/>
</dbReference>
<comment type="similarity">
    <text evidence="11 14">Belongs to the malate synthase family. GlcB subfamily.</text>
</comment>
<organism evidence="19 20">
    <name type="scientific">Mycolicibacterium monacense</name>
    <name type="common">Mycobacterium monacense</name>
    <dbReference type="NCBI Taxonomy" id="85693"/>
    <lineage>
        <taxon>Bacteria</taxon>
        <taxon>Bacillati</taxon>
        <taxon>Actinomycetota</taxon>
        <taxon>Actinomycetes</taxon>
        <taxon>Mycobacteriales</taxon>
        <taxon>Mycobacteriaceae</taxon>
        <taxon>Mycolicibacterium</taxon>
    </lineage>
</organism>
<evidence type="ECO:0000313" key="19">
    <source>
        <dbReference type="EMBL" id="BBZ60411.1"/>
    </source>
</evidence>
<proteinExistence type="inferred from homology"/>
<feature type="domain" description="Malate synthase N-terminal" evidence="16">
    <location>
        <begin position="16"/>
        <end position="73"/>
    </location>
</feature>
<comment type="function">
    <text evidence="10 11">Involved in the glycolate utilization. Catalyzes the condensation and subsequent hydrolysis of acetyl-coenzyme A (acetyl-CoA) and glyoxylate to form malate and CoA.</text>
</comment>
<feature type="active site" description="Proton acceptor" evidence="11 13">
    <location>
        <position position="342"/>
    </location>
</feature>
<feature type="binding site" evidence="11">
    <location>
        <position position="465"/>
    </location>
    <ligand>
        <name>Mg(2+)</name>
        <dbReference type="ChEBI" id="CHEBI:18420"/>
    </ligand>
</feature>
<keyword evidence="4 11" id="KW-0816">Tricarboxylic acid cycle</keyword>
<keyword evidence="8 11" id="KW-0558">Oxidation</keyword>
<feature type="active site" description="Proton donor" evidence="11 13">
    <location>
        <position position="636"/>
    </location>
</feature>
<feature type="domain" description="Malate synthase TIM barrel" evidence="15">
    <location>
        <begin position="339"/>
        <end position="583"/>
    </location>
</feature>
<dbReference type="InterPro" id="IPR006253">
    <property type="entry name" value="Malate_synthG"/>
</dbReference>
<evidence type="ECO:0000259" key="16">
    <source>
        <dbReference type="Pfam" id="PF20656"/>
    </source>
</evidence>
<feature type="binding site" evidence="11">
    <location>
        <begin position="462"/>
        <end position="465"/>
    </location>
    <ligand>
        <name>glyoxylate</name>
        <dbReference type="ChEBI" id="CHEBI:36655"/>
    </ligand>
</feature>
<evidence type="ECO:0000313" key="20">
    <source>
        <dbReference type="Proteomes" id="UP000466039"/>
    </source>
</evidence>
<comment type="subunit">
    <text evidence="11">Monomer.</text>
</comment>